<dbReference type="PANTHER" id="PTHR34978:SF3">
    <property type="entry name" value="SLR0241 PROTEIN"/>
    <property type="match status" value="1"/>
</dbReference>
<evidence type="ECO:0000313" key="4">
    <source>
        <dbReference type="EMBL" id="BCY29326.1"/>
    </source>
</evidence>
<dbReference type="InterPro" id="IPR008756">
    <property type="entry name" value="Peptidase_M56"/>
</dbReference>
<evidence type="ECO:0000256" key="2">
    <source>
        <dbReference type="SAM" id="Phobius"/>
    </source>
</evidence>
<feature type="transmembrane region" description="Helical" evidence="2">
    <location>
        <begin position="182"/>
        <end position="200"/>
    </location>
</feature>
<dbReference type="PANTHER" id="PTHR34978">
    <property type="entry name" value="POSSIBLE SENSOR-TRANSDUCER PROTEIN BLAR"/>
    <property type="match status" value="1"/>
</dbReference>
<feature type="transmembrane region" description="Helical" evidence="2">
    <location>
        <begin position="6"/>
        <end position="25"/>
    </location>
</feature>
<evidence type="ECO:0000313" key="5">
    <source>
        <dbReference type="Proteomes" id="UP000825258"/>
    </source>
</evidence>
<keyword evidence="1" id="KW-0175">Coiled coil</keyword>
<dbReference type="Pfam" id="PF05569">
    <property type="entry name" value="Peptidase_M56"/>
    <property type="match status" value="1"/>
</dbReference>
<accession>A0ABM7SDP9</accession>
<organism evidence="4 5">
    <name type="scientific">Flavobacterium okayamense</name>
    <dbReference type="NCBI Taxonomy" id="2830782"/>
    <lineage>
        <taxon>Bacteria</taxon>
        <taxon>Pseudomonadati</taxon>
        <taxon>Bacteroidota</taxon>
        <taxon>Flavobacteriia</taxon>
        <taxon>Flavobacteriales</taxon>
        <taxon>Flavobacteriaceae</taxon>
        <taxon>Flavobacterium</taxon>
    </lineage>
</organism>
<evidence type="ECO:0000256" key="1">
    <source>
        <dbReference type="SAM" id="Coils"/>
    </source>
</evidence>
<name>A0ABM7SDP9_9FLAO</name>
<dbReference type="RefSeq" id="WP_221258414.1">
    <property type="nucleotide sequence ID" value="NZ_AP024749.1"/>
</dbReference>
<gene>
    <name evidence="4" type="ORF">KK2020170_21940</name>
</gene>
<protein>
    <recommendedName>
        <fullName evidence="3">Peptidase M56 domain-containing protein</fullName>
    </recommendedName>
</protein>
<evidence type="ECO:0000259" key="3">
    <source>
        <dbReference type="Pfam" id="PF05569"/>
    </source>
</evidence>
<dbReference type="InterPro" id="IPR052173">
    <property type="entry name" value="Beta-lactam_resp_regulator"/>
</dbReference>
<keyword evidence="2" id="KW-1133">Transmembrane helix</keyword>
<feature type="transmembrane region" description="Helical" evidence="2">
    <location>
        <begin position="91"/>
        <end position="112"/>
    </location>
</feature>
<sequence>MENLLFYFLKVNIILVLFYGVYYLLLRKETFFQANRMFLLGGIVSAFIIPLLSYSKIVFIEPVELNYDDLLANATYSEEFVPIVEPSSFDWNYFVIVLYSLIVTILLAKLTLELYSFFNAIKSGNKNKVNKIVLVETTQFESPFSFFNYLVYNKAAFTDEELEFILTHENVHIKQFHSLDVLVGKLVSLVLWINPIAWLYRKAMLQNLEFIADAETTKELQNSYGYQKTLLKAVNNHNQLSITNQFYQSLIKKRIVMLNTNPSNKRNVWKYSVVLPMLVAFFLLYQVKTIAQVKETKVITEIQDVNRVEFIIDKNTTDSQIKEETDLLKKEHDVTVKVSKIKRNSKNEIKALEIKFKDKDGKTGKMSANGDDPIQPIVFYKEIDTNGKVNIGFGHPNNNVISTFSESMTWNSNSPEIETIEIKKTENGKNVYIINGEEYSDKDLKDKMVTVDGFIDESEDAETKKRIIVFNGDSKITTKEPKTMIFLDEKEISEDEMNALDTKIIKTVNVIKNGDNDEIKIITKNSNGIPEDTEIYINGVKSTKADLDAIEKEHIEMVNIKKLNDQNVIEIKATKEKIYDQKMPREIEKIVSNQLIEMKETKLDLEKRKAELEKRKEEMEKRKAEMNERKIEMEKMKAELAKTRAELEKLKEELKKKK</sequence>
<feature type="coiled-coil region" evidence="1">
    <location>
        <begin position="595"/>
        <end position="657"/>
    </location>
</feature>
<feature type="domain" description="Peptidase M56" evidence="3">
    <location>
        <begin position="150"/>
        <end position="258"/>
    </location>
</feature>
<keyword evidence="5" id="KW-1185">Reference proteome</keyword>
<keyword evidence="2" id="KW-0812">Transmembrane</keyword>
<dbReference type="EMBL" id="AP024749">
    <property type="protein sequence ID" value="BCY29326.1"/>
    <property type="molecule type" value="Genomic_DNA"/>
</dbReference>
<reference evidence="4 5" key="1">
    <citation type="submission" date="2021-06" db="EMBL/GenBank/DDBJ databases">
        <title>Whole genome sequences of Flavobacterium sp. KK2020170 and assembly.</title>
        <authorList>
            <person name="Kitahara K."/>
            <person name="Miyoshi S."/>
            <person name="Uesaka K."/>
        </authorList>
    </citation>
    <scope>NUCLEOTIDE SEQUENCE [LARGE SCALE GENOMIC DNA]</scope>
    <source>
        <strain evidence="4 5">KK2020170</strain>
    </source>
</reference>
<feature type="transmembrane region" description="Helical" evidence="2">
    <location>
        <begin position="37"/>
        <end position="60"/>
    </location>
</feature>
<proteinExistence type="predicted"/>
<dbReference type="Proteomes" id="UP000825258">
    <property type="component" value="Chromosome"/>
</dbReference>
<keyword evidence="2" id="KW-0472">Membrane</keyword>